<dbReference type="OrthoDB" id="8555507at2"/>
<dbReference type="EMBL" id="VCKW01000292">
    <property type="protein sequence ID" value="TMQ90434.1"/>
    <property type="molecule type" value="Genomic_DNA"/>
</dbReference>
<sequence>MPNIELGGNVRRLRSSFINGIKGAAGACARRPSADGRGAWAGAGVGETGEPGGPLRVALLSYRSKPHCGGQGVYLRHLSRELADLGHAVEVLSGQPYPELDRDEIVLTKLPSLDLYNDDDPFRTPSLREFHDWVDVLEFAHMRTGGFPEPLTFSLRALRLLRRRRGDFDVVHDNQVLGLGNLGIARLGLPLVTSIHHPISVDRRIELEAARGIKQKLGKRRWYGFVAMQSQVSRRIGPVLTVSESSKVDIVKDFRVDPRDIEILPLGVDTRIFHPRGPRTPGRIVAMASADAPIKGVDVLLRAVAKLATERDVHVIVVSRPQKDGPTDKLVRELALGERVRFVHGIGDGELGELMASAEIAVVPSRYEGFSLPAVEHMASGTPLVASRAGALPEVVGDAAVLVAPGDVEELAATLRRLHDSAAERERAGAAGFARVQERFAWPAVAKATVEHYRTAIAQQRYRRLARRTK</sequence>
<accession>A0A5C4J179</accession>
<organism evidence="4 5">
    <name type="scientific">Actinomadura soli</name>
    <dbReference type="NCBI Taxonomy" id="2508997"/>
    <lineage>
        <taxon>Bacteria</taxon>
        <taxon>Bacillati</taxon>
        <taxon>Actinomycetota</taxon>
        <taxon>Actinomycetes</taxon>
        <taxon>Streptosporangiales</taxon>
        <taxon>Thermomonosporaceae</taxon>
        <taxon>Actinomadura</taxon>
    </lineage>
</organism>
<evidence type="ECO:0000313" key="4">
    <source>
        <dbReference type="EMBL" id="TMQ90434.1"/>
    </source>
</evidence>
<comment type="caution">
    <text evidence="4">The sequence shown here is derived from an EMBL/GenBank/DDBJ whole genome shotgun (WGS) entry which is preliminary data.</text>
</comment>
<name>A0A5C4J179_9ACTN</name>
<protein>
    <submittedName>
        <fullName evidence="4">Glycosyltransferase family 4 protein</fullName>
    </submittedName>
</protein>
<dbReference type="Proteomes" id="UP000309174">
    <property type="component" value="Unassembled WGS sequence"/>
</dbReference>
<dbReference type="CDD" id="cd03801">
    <property type="entry name" value="GT4_PimA-like"/>
    <property type="match status" value="1"/>
</dbReference>
<dbReference type="PANTHER" id="PTHR46401">
    <property type="entry name" value="GLYCOSYLTRANSFERASE WBBK-RELATED"/>
    <property type="match status" value="1"/>
</dbReference>
<gene>
    <name evidence="4" type="ORF">ETD83_35500</name>
</gene>
<dbReference type="AlphaFoldDB" id="A0A5C4J179"/>
<dbReference type="InterPro" id="IPR028098">
    <property type="entry name" value="Glyco_trans_4-like_N"/>
</dbReference>
<evidence type="ECO:0000259" key="3">
    <source>
        <dbReference type="Pfam" id="PF13439"/>
    </source>
</evidence>
<dbReference type="Gene3D" id="3.40.50.2000">
    <property type="entry name" value="Glycogen Phosphorylase B"/>
    <property type="match status" value="2"/>
</dbReference>
<feature type="domain" description="Glycosyltransferase subfamily 4-like N-terminal" evidence="3">
    <location>
        <begin position="69"/>
        <end position="270"/>
    </location>
</feature>
<dbReference type="GO" id="GO:0009103">
    <property type="term" value="P:lipopolysaccharide biosynthetic process"/>
    <property type="evidence" value="ECO:0007669"/>
    <property type="project" value="TreeGrafter"/>
</dbReference>
<evidence type="ECO:0000256" key="2">
    <source>
        <dbReference type="ARBA" id="ARBA00022679"/>
    </source>
</evidence>
<dbReference type="SUPFAM" id="SSF53756">
    <property type="entry name" value="UDP-Glycosyltransferase/glycogen phosphorylase"/>
    <property type="match status" value="1"/>
</dbReference>
<evidence type="ECO:0000256" key="1">
    <source>
        <dbReference type="ARBA" id="ARBA00022676"/>
    </source>
</evidence>
<dbReference type="PANTHER" id="PTHR46401:SF2">
    <property type="entry name" value="GLYCOSYLTRANSFERASE WBBK-RELATED"/>
    <property type="match status" value="1"/>
</dbReference>
<dbReference type="Pfam" id="PF13692">
    <property type="entry name" value="Glyco_trans_1_4"/>
    <property type="match status" value="1"/>
</dbReference>
<dbReference type="GO" id="GO:0016757">
    <property type="term" value="F:glycosyltransferase activity"/>
    <property type="evidence" value="ECO:0007669"/>
    <property type="project" value="UniProtKB-KW"/>
</dbReference>
<evidence type="ECO:0000313" key="5">
    <source>
        <dbReference type="Proteomes" id="UP000309174"/>
    </source>
</evidence>
<keyword evidence="2 4" id="KW-0808">Transferase</keyword>
<reference evidence="4 5" key="1">
    <citation type="submission" date="2019-05" db="EMBL/GenBank/DDBJ databases">
        <title>Draft genome sequence of Actinomadura sp. 14C53.</title>
        <authorList>
            <person name="Saricaoglu S."/>
            <person name="Isik K."/>
        </authorList>
    </citation>
    <scope>NUCLEOTIDE SEQUENCE [LARGE SCALE GENOMIC DNA]</scope>
    <source>
        <strain evidence="4 5">14C53</strain>
    </source>
</reference>
<keyword evidence="5" id="KW-1185">Reference proteome</keyword>
<proteinExistence type="predicted"/>
<keyword evidence="1" id="KW-0328">Glycosyltransferase</keyword>
<dbReference type="Pfam" id="PF13439">
    <property type="entry name" value="Glyco_transf_4"/>
    <property type="match status" value="1"/>
</dbReference>